<evidence type="ECO:0000313" key="1">
    <source>
        <dbReference type="EMBL" id="KAK5944087.1"/>
    </source>
</evidence>
<comment type="caution">
    <text evidence="1">The sequence shown here is derived from an EMBL/GenBank/DDBJ whole genome shotgun (WGS) entry which is preliminary data.</text>
</comment>
<dbReference type="PANTHER" id="PTHR36839">
    <property type="entry name" value="METALLO-BETA-LACTAMASE FAMILY PROTEIN (AFU_ORTHOLOGUE AFUA_5G12770)"/>
    <property type="match status" value="1"/>
</dbReference>
<evidence type="ECO:0000313" key="2">
    <source>
        <dbReference type="Proteomes" id="UP001334248"/>
    </source>
</evidence>
<dbReference type="SUPFAM" id="SSF56281">
    <property type="entry name" value="Metallo-hydrolase/oxidoreductase"/>
    <property type="match status" value="1"/>
</dbReference>
<dbReference type="InterPro" id="IPR036866">
    <property type="entry name" value="RibonucZ/Hydroxyglut_hydro"/>
</dbReference>
<name>A0ABR0RU03_9EURO</name>
<evidence type="ECO:0008006" key="3">
    <source>
        <dbReference type="Google" id="ProtNLM"/>
    </source>
</evidence>
<dbReference type="RefSeq" id="XP_064732177.1">
    <property type="nucleotide sequence ID" value="XM_064871797.1"/>
</dbReference>
<sequence length="213" mass="23473">MSSPIHTGTNQQGSLRTSDDLLICLACGTQYDEQNLTSCRICDDPRQYIPPTGQSFTTLSKLRSDPANYHLTFTPDEQDSSITSIKIDPPGVGIGQRAILISTPHGNILWDLVAYLDEDAVSQINKLGGLSAIVISHPHFYTTWKDWSATFNNVPVYLAEPDKSWLNRSLTDANVRFLTERHTPLVPDVTAIICGGHFPAYSMLTRSTPSPTP</sequence>
<accession>A0ABR0RU03</accession>
<dbReference type="PANTHER" id="PTHR36839:SF1">
    <property type="entry name" value="METALLO-BETA-LACTAMASE FAMILY PROTEIN (AFU_ORTHOLOGUE AFUA_5G12770)"/>
    <property type="match status" value="1"/>
</dbReference>
<dbReference type="EMBL" id="JAVHJV010000003">
    <property type="protein sequence ID" value="KAK5944087.1"/>
    <property type="molecule type" value="Genomic_DNA"/>
</dbReference>
<dbReference type="GeneID" id="89996817"/>
<protein>
    <recommendedName>
        <fullName evidence="3">Metallo-beta-lactamase domain-containing protein</fullName>
    </recommendedName>
</protein>
<organism evidence="1 2">
    <name type="scientific">Knufia obscura</name>
    <dbReference type="NCBI Taxonomy" id="1635080"/>
    <lineage>
        <taxon>Eukaryota</taxon>
        <taxon>Fungi</taxon>
        <taxon>Dikarya</taxon>
        <taxon>Ascomycota</taxon>
        <taxon>Pezizomycotina</taxon>
        <taxon>Eurotiomycetes</taxon>
        <taxon>Chaetothyriomycetidae</taxon>
        <taxon>Chaetothyriales</taxon>
        <taxon>Trichomeriaceae</taxon>
        <taxon>Knufia</taxon>
    </lineage>
</organism>
<dbReference type="Proteomes" id="UP001334248">
    <property type="component" value="Unassembled WGS sequence"/>
</dbReference>
<gene>
    <name evidence="1" type="ORF">PMZ80_003368</name>
</gene>
<keyword evidence="2" id="KW-1185">Reference proteome</keyword>
<reference evidence="1 2" key="1">
    <citation type="journal article" date="2023" name="Res Sq">
        <title>Genomic and morphological characterization of Knufia obscura isolated from the Mars 2020 spacecraft assembly facility.</title>
        <authorList>
            <person name="Chander A.M."/>
            <person name="Teixeira M.M."/>
            <person name="Singh N.K."/>
            <person name="Williams M.P."/>
            <person name="Parker C.W."/>
            <person name="Leo P."/>
            <person name="Stajich J.E."/>
            <person name="Torok T."/>
            <person name="Tighe S."/>
            <person name="Mason C.E."/>
            <person name="Venkateswaran K."/>
        </authorList>
    </citation>
    <scope>NUCLEOTIDE SEQUENCE [LARGE SCALE GENOMIC DNA]</scope>
    <source>
        <strain evidence="1 2">CCFEE 5817</strain>
    </source>
</reference>
<proteinExistence type="predicted"/>